<dbReference type="AlphaFoldDB" id="A0A0L7L8U9"/>
<dbReference type="InterPro" id="IPR029069">
    <property type="entry name" value="HotDog_dom_sf"/>
</dbReference>
<dbReference type="CDD" id="cd03443">
    <property type="entry name" value="PaaI_thioesterase"/>
    <property type="match status" value="1"/>
</dbReference>
<reference evidence="1 2" key="1">
    <citation type="journal article" date="2015" name="Genome Biol. Evol.">
        <title>The genome of winter moth (Operophtera brumata) provides a genomic perspective on sexual dimorphism and phenology.</title>
        <authorList>
            <person name="Derks M.F."/>
            <person name="Smit S."/>
            <person name="Salis L."/>
            <person name="Schijlen E."/>
            <person name="Bossers A."/>
            <person name="Mateman C."/>
            <person name="Pijl A.S."/>
            <person name="de Ridder D."/>
            <person name="Groenen M.A."/>
            <person name="Visser M.E."/>
            <person name="Megens H.J."/>
        </authorList>
    </citation>
    <scope>NUCLEOTIDE SEQUENCE [LARGE SCALE GENOMIC DNA]</scope>
    <source>
        <strain evidence="1">WM2013NL</strain>
        <tissue evidence="1">Head and thorax</tissue>
    </source>
</reference>
<protein>
    <recommendedName>
        <fullName evidence="3">Thioesterase domain-containing protein</fullName>
    </recommendedName>
</protein>
<proteinExistence type="predicted"/>
<comment type="caution">
    <text evidence="1">The sequence shown here is derived from an EMBL/GenBank/DDBJ whole genome shotgun (WGS) entry which is preliminary data.</text>
</comment>
<dbReference type="Gene3D" id="3.10.129.10">
    <property type="entry name" value="Hotdog Thioesterase"/>
    <property type="match status" value="1"/>
</dbReference>
<evidence type="ECO:0008006" key="3">
    <source>
        <dbReference type="Google" id="ProtNLM"/>
    </source>
</evidence>
<dbReference type="SUPFAM" id="SSF54637">
    <property type="entry name" value="Thioesterase/thiol ester dehydrase-isomerase"/>
    <property type="match status" value="1"/>
</dbReference>
<gene>
    <name evidence="1" type="ORF">OBRU01_13406</name>
</gene>
<accession>A0A0L7L8U9</accession>
<sequence length="107" mass="11671">MEATIKFTSLNDKHLQATFEIDSSMCNGTNAIHGGYIASIIDVASQKGDKITVEVKTLKNSTNTPIMEACLFRGDGTVVAKGTTTFAIGNEQFQKYCAKQLKLDFMN</sequence>
<name>A0A0L7L8U9_OPEBR</name>
<organism evidence="1 2">
    <name type="scientific">Operophtera brumata</name>
    <name type="common">Winter moth</name>
    <name type="synonym">Phalaena brumata</name>
    <dbReference type="NCBI Taxonomy" id="104452"/>
    <lineage>
        <taxon>Eukaryota</taxon>
        <taxon>Metazoa</taxon>
        <taxon>Ecdysozoa</taxon>
        <taxon>Arthropoda</taxon>
        <taxon>Hexapoda</taxon>
        <taxon>Insecta</taxon>
        <taxon>Pterygota</taxon>
        <taxon>Neoptera</taxon>
        <taxon>Endopterygota</taxon>
        <taxon>Lepidoptera</taxon>
        <taxon>Glossata</taxon>
        <taxon>Ditrysia</taxon>
        <taxon>Geometroidea</taxon>
        <taxon>Geometridae</taxon>
        <taxon>Larentiinae</taxon>
        <taxon>Operophtera</taxon>
    </lineage>
</organism>
<dbReference type="EMBL" id="JTDY01002257">
    <property type="protein sequence ID" value="KOB71785.1"/>
    <property type="molecule type" value="Genomic_DNA"/>
</dbReference>
<evidence type="ECO:0000313" key="1">
    <source>
        <dbReference type="EMBL" id="KOB71785.1"/>
    </source>
</evidence>
<evidence type="ECO:0000313" key="2">
    <source>
        <dbReference type="Proteomes" id="UP000037510"/>
    </source>
</evidence>
<keyword evidence="2" id="KW-1185">Reference proteome</keyword>
<dbReference type="Proteomes" id="UP000037510">
    <property type="component" value="Unassembled WGS sequence"/>
</dbReference>